<dbReference type="InterPro" id="IPR011528">
    <property type="entry name" value="NERD"/>
</dbReference>
<organism evidence="2 3">
    <name type="scientific">Klenkia brasiliensis</name>
    <dbReference type="NCBI Taxonomy" id="333142"/>
    <lineage>
        <taxon>Bacteria</taxon>
        <taxon>Bacillati</taxon>
        <taxon>Actinomycetota</taxon>
        <taxon>Actinomycetes</taxon>
        <taxon>Geodermatophilales</taxon>
        <taxon>Geodermatophilaceae</taxon>
        <taxon>Klenkia</taxon>
    </lineage>
</organism>
<dbReference type="OrthoDB" id="5793358at2"/>
<dbReference type="Proteomes" id="UP000198863">
    <property type="component" value="Unassembled WGS sequence"/>
</dbReference>
<sequence>MAGRPVRSVLARLLGVRRPEHSWQAGARGEELVAGQLARLGPSWTVLHSVPVGSRGSDIDHVVLGPAGVFTLNSKHHRDARIRVDGDRIWVNGQYQHHVRNSRHEAMRAARLLSAAVGFPVPVQGVVVPVGAAALDVRRQPADVQVVNRARVRRWLAGRPPVWSAEQLAAVVQAARRPATWLG</sequence>
<evidence type="ECO:0000313" key="2">
    <source>
        <dbReference type="EMBL" id="SDG34801.1"/>
    </source>
</evidence>
<proteinExistence type="predicted"/>
<protein>
    <submittedName>
        <fullName evidence="2">Nuclease-related domain-containing protein</fullName>
    </submittedName>
</protein>
<name>A0A1G7THX8_9ACTN</name>
<keyword evidence="3" id="KW-1185">Reference proteome</keyword>
<accession>A0A1G7THX8</accession>
<reference evidence="3" key="1">
    <citation type="submission" date="2016-10" db="EMBL/GenBank/DDBJ databases">
        <authorList>
            <person name="Varghese N."/>
            <person name="Submissions S."/>
        </authorList>
    </citation>
    <scope>NUCLEOTIDE SEQUENCE [LARGE SCALE GENOMIC DNA]</scope>
    <source>
        <strain evidence="3">DSM 44526</strain>
    </source>
</reference>
<dbReference type="AlphaFoldDB" id="A0A1G7THX8"/>
<dbReference type="Pfam" id="PF08378">
    <property type="entry name" value="NERD"/>
    <property type="match status" value="1"/>
</dbReference>
<evidence type="ECO:0000259" key="1">
    <source>
        <dbReference type="PROSITE" id="PS50965"/>
    </source>
</evidence>
<evidence type="ECO:0000313" key="3">
    <source>
        <dbReference type="Proteomes" id="UP000198863"/>
    </source>
</evidence>
<dbReference type="PROSITE" id="PS50965">
    <property type="entry name" value="NERD"/>
    <property type="match status" value="1"/>
</dbReference>
<dbReference type="EMBL" id="FNCF01000003">
    <property type="protein sequence ID" value="SDG34801.1"/>
    <property type="molecule type" value="Genomic_DNA"/>
</dbReference>
<gene>
    <name evidence="2" type="ORF">SAMN05660324_2483</name>
</gene>
<feature type="domain" description="NERD" evidence="1">
    <location>
        <begin position="25"/>
        <end position="136"/>
    </location>
</feature>